<keyword evidence="6 8" id="KW-0472">Membrane</keyword>
<evidence type="ECO:0008006" key="10">
    <source>
        <dbReference type="Google" id="ProtNLM"/>
    </source>
</evidence>
<dbReference type="PANTHER" id="PTHR30269:SF37">
    <property type="entry name" value="MEMBRANE TRANSPORTER PROTEIN"/>
    <property type="match status" value="1"/>
</dbReference>
<dbReference type="InterPro" id="IPR052017">
    <property type="entry name" value="TSUP"/>
</dbReference>
<evidence type="ECO:0000256" key="6">
    <source>
        <dbReference type="ARBA" id="ARBA00023136"/>
    </source>
</evidence>
<dbReference type="EMBL" id="HBEJ01002807">
    <property type="protein sequence ID" value="CAD8361853.1"/>
    <property type="molecule type" value="Transcribed_RNA"/>
</dbReference>
<feature type="region of interest" description="Disordered" evidence="7">
    <location>
        <begin position="128"/>
        <end position="148"/>
    </location>
</feature>
<organism evidence="9">
    <name type="scientific">Minutocellus polymorphus</name>
    <dbReference type="NCBI Taxonomy" id="265543"/>
    <lineage>
        <taxon>Eukaryota</taxon>
        <taxon>Sar</taxon>
        <taxon>Stramenopiles</taxon>
        <taxon>Ochrophyta</taxon>
        <taxon>Bacillariophyta</taxon>
        <taxon>Mediophyceae</taxon>
        <taxon>Cymatosirophycidae</taxon>
        <taxon>Cymatosirales</taxon>
        <taxon>Cymatosiraceae</taxon>
        <taxon>Minutocellus</taxon>
    </lineage>
</organism>
<evidence type="ECO:0000256" key="3">
    <source>
        <dbReference type="ARBA" id="ARBA00022475"/>
    </source>
</evidence>
<dbReference type="PANTHER" id="PTHR30269">
    <property type="entry name" value="TRANSMEMBRANE PROTEIN YFCA"/>
    <property type="match status" value="1"/>
</dbReference>
<feature type="transmembrane region" description="Helical" evidence="8">
    <location>
        <begin position="200"/>
        <end position="228"/>
    </location>
</feature>
<accession>A0A7S0FIN2</accession>
<dbReference type="AlphaFoldDB" id="A0A7S0FIN2"/>
<keyword evidence="4 8" id="KW-0812">Transmembrane</keyword>
<keyword evidence="5 8" id="KW-1133">Transmembrane helix</keyword>
<evidence type="ECO:0000256" key="1">
    <source>
        <dbReference type="ARBA" id="ARBA00004651"/>
    </source>
</evidence>
<evidence type="ECO:0000313" key="9">
    <source>
        <dbReference type="EMBL" id="CAD8361853.1"/>
    </source>
</evidence>
<name>A0A7S0FIN2_9STRA</name>
<feature type="transmembrane region" description="Helical" evidence="8">
    <location>
        <begin position="58"/>
        <end position="75"/>
    </location>
</feature>
<dbReference type="InterPro" id="IPR002781">
    <property type="entry name" value="TM_pro_TauE-like"/>
</dbReference>
<keyword evidence="2" id="KW-0813">Transport</keyword>
<dbReference type="Pfam" id="PF01925">
    <property type="entry name" value="TauE"/>
    <property type="match status" value="1"/>
</dbReference>
<reference evidence="9" key="1">
    <citation type="submission" date="2021-01" db="EMBL/GenBank/DDBJ databases">
        <authorList>
            <person name="Corre E."/>
            <person name="Pelletier E."/>
            <person name="Niang G."/>
            <person name="Scheremetjew M."/>
            <person name="Finn R."/>
            <person name="Kale V."/>
            <person name="Holt S."/>
            <person name="Cochrane G."/>
            <person name="Meng A."/>
            <person name="Brown T."/>
            <person name="Cohen L."/>
        </authorList>
    </citation>
    <scope>NUCLEOTIDE SEQUENCE</scope>
    <source>
        <strain evidence="9">CCMP3303</strain>
    </source>
</reference>
<feature type="compositionally biased region" description="Basic residues" evidence="7">
    <location>
        <begin position="180"/>
        <end position="191"/>
    </location>
</feature>
<evidence type="ECO:0000256" key="8">
    <source>
        <dbReference type="SAM" id="Phobius"/>
    </source>
</evidence>
<keyword evidence="3" id="KW-1003">Cell membrane</keyword>
<dbReference type="SUPFAM" id="SSF103473">
    <property type="entry name" value="MFS general substrate transporter"/>
    <property type="match status" value="1"/>
</dbReference>
<dbReference type="GO" id="GO:0005886">
    <property type="term" value="C:plasma membrane"/>
    <property type="evidence" value="ECO:0007669"/>
    <property type="project" value="UniProtKB-SubCell"/>
</dbReference>
<protein>
    <recommendedName>
        <fullName evidence="10">Membrane transporter protein</fullName>
    </recommendedName>
</protein>
<sequence length="319" mass="35068">MDEYVTQALALPPDGQLPTLLGIALILGLGKGGVPGLATVATAATVLTAWLHSTALDWPTVWLLLPTSFIGMGLGQMIDKHMTDRGARLLVGCILLAILTLRTWKDVAAVLCPRWAIEHHLGDSKERKIEEGKVSEDEDEVDDDETNEKEREAFLDNEIEMYDVDIEDGKSGINKPATPMHRKRLRTRRRTSSQSQRTPYVWACIVGFVGGAATMLTNSMGPILNVYLLSVRKLSPQPYIGTRAVFFCFLNMGKIPMRFMSGTLGWPMIQVAAGLGLVSVIGVFCAKPIMMAMDERTFVRLELAVVAFAGLRLCYMGLV</sequence>
<evidence type="ECO:0000256" key="4">
    <source>
        <dbReference type="ARBA" id="ARBA00022692"/>
    </source>
</evidence>
<evidence type="ECO:0000256" key="2">
    <source>
        <dbReference type="ARBA" id="ARBA00022448"/>
    </source>
</evidence>
<evidence type="ECO:0000256" key="7">
    <source>
        <dbReference type="SAM" id="MobiDB-lite"/>
    </source>
</evidence>
<proteinExistence type="predicted"/>
<gene>
    <name evidence="9" type="ORF">MPOL1434_LOCUS1634</name>
</gene>
<feature type="transmembrane region" description="Helical" evidence="8">
    <location>
        <begin position="265"/>
        <end position="286"/>
    </location>
</feature>
<feature type="compositionally biased region" description="Acidic residues" evidence="7">
    <location>
        <begin position="136"/>
        <end position="147"/>
    </location>
</feature>
<evidence type="ECO:0000256" key="5">
    <source>
        <dbReference type="ARBA" id="ARBA00022989"/>
    </source>
</evidence>
<feature type="region of interest" description="Disordered" evidence="7">
    <location>
        <begin position="173"/>
        <end position="192"/>
    </location>
</feature>
<comment type="subcellular location">
    <subcellularLocation>
        <location evidence="1">Cell membrane</location>
        <topology evidence="1">Multi-pass membrane protein</topology>
    </subcellularLocation>
</comment>
<dbReference type="InterPro" id="IPR036259">
    <property type="entry name" value="MFS_trans_sf"/>
</dbReference>